<feature type="chain" id="PRO_5017047099" evidence="2">
    <location>
        <begin position="24"/>
        <end position="138"/>
    </location>
</feature>
<dbReference type="InterPro" id="IPR008972">
    <property type="entry name" value="Cupredoxin"/>
</dbReference>
<protein>
    <submittedName>
        <fullName evidence="3">Quinol oxidase</fullName>
    </submittedName>
</protein>
<accession>A0A345Y8L2</accession>
<dbReference type="Proteomes" id="UP000254537">
    <property type="component" value="Chromosome"/>
</dbReference>
<feature type="signal peptide" evidence="2">
    <location>
        <begin position="1"/>
        <end position="23"/>
    </location>
</feature>
<evidence type="ECO:0000313" key="4">
    <source>
        <dbReference type="Proteomes" id="UP000254537"/>
    </source>
</evidence>
<evidence type="ECO:0000256" key="2">
    <source>
        <dbReference type="SAM" id="SignalP"/>
    </source>
</evidence>
<evidence type="ECO:0000256" key="1">
    <source>
        <dbReference type="ARBA" id="ARBA00004459"/>
    </source>
</evidence>
<dbReference type="AlphaFoldDB" id="A0A345Y8L2"/>
<name>A0A345Y8L2_9NEIS</name>
<keyword evidence="2" id="KW-0732">Signal</keyword>
<gene>
    <name evidence="3" type="ORF">DWG20_12945</name>
</gene>
<dbReference type="GO" id="GO:0009279">
    <property type="term" value="C:cell outer membrane"/>
    <property type="evidence" value="ECO:0007669"/>
    <property type="project" value="UniProtKB-SubCell"/>
</dbReference>
<evidence type="ECO:0000313" key="3">
    <source>
        <dbReference type="EMBL" id="AXK40264.1"/>
    </source>
</evidence>
<dbReference type="KEGG" id="ccah:DWG20_12945"/>
<dbReference type="Gene3D" id="2.60.40.420">
    <property type="entry name" value="Cupredoxins - blue copper proteins"/>
    <property type="match status" value="1"/>
</dbReference>
<dbReference type="OrthoDB" id="9798779at2"/>
<reference evidence="3 4" key="1">
    <citation type="submission" date="2018-07" db="EMBL/GenBank/DDBJ databases">
        <title>Crenobacter cavernae sp. nov., isolated from a karst cave.</title>
        <authorList>
            <person name="Zhu H."/>
        </authorList>
    </citation>
    <scope>NUCLEOTIDE SEQUENCE [LARGE SCALE GENOMIC DNA]</scope>
    <source>
        <strain evidence="3 4">K1W11S-77</strain>
    </source>
</reference>
<sequence>MGLMSAARLAALSTALVALQAVAEGEGVPYRPTPGADGVQRVDIVGGSYHFKPKRIAVKVGQPVEVSVRMDSGIVPHRFVLEGPGGKRIADFSLGDAPQKVTFTPAVAGRYAFYCPNRLLFFKSHRERGMAGELDAEE</sequence>
<organism evidence="3 4">
    <name type="scientific">Crenobacter cavernae</name>
    <dbReference type="NCBI Taxonomy" id="2290923"/>
    <lineage>
        <taxon>Bacteria</taxon>
        <taxon>Pseudomonadati</taxon>
        <taxon>Pseudomonadota</taxon>
        <taxon>Betaproteobacteria</taxon>
        <taxon>Neisseriales</taxon>
        <taxon>Neisseriaceae</taxon>
        <taxon>Crenobacter</taxon>
    </lineage>
</organism>
<dbReference type="RefSeq" id="WP_115434192.1">
    <property type="nucleotide sequence ID" value="NZ_CP031337.1"/>
</dbReference>
<dbReference type="EMBL" id="CP031337">
    <property type="protein sequence ID" value="AXK40264.1"/>
    <property type="molecule type" value="Genomic_DNA"/>
</dbReference>
<dbReference type="SUPFAM" id="SSF49503">
    <property type="entry name" value="Cupredoxins"/>
    <property type="match status" value="1"/>
</dbReference>
<proteinExistence type="predicted"/>
<comment type="subcellular location">
    <subcellularLocation>
        <location evidence="1">Cell outer membrane</location>
        <topology evidence="1">Lipid-anchor</topology>
    </subcellularLocation>
</comment>